<dbReference type="InterPro" id="IPR008640">
    <property type="entry name" value="Adhesin_Head_dom"/>
</dbReference>
<feature type="domain" description="Trimeric autotransporter adhesin YadA-like stalk" evidence="14">
    <location>
        <begin position="331"/>
        <end position="371"/>
    </location>
</feature>
<keyword evidence="8" id="KW-0653">Protein transport</keyword>
<keyword evidence="10" id="KW-0998">Cell outer membrane</keyword>
<feature type="domain" description="Trimeric autotransporter adhesin YadA-like head" evidence="13">
    <location>
        <begin position="245"/>
        <end position="271"/>
    </location>
</feature>
<dbReference type="Proteomes" id="UP000226420">
    <property type="component" value="Unassembled WGS sequence"/>
</dbReference>
<evidence type="ECO:0000256" key="6">
    <source>
        <dbReference type="ARBA" id="ARBA00022692"/>
    </source>
</evidence>
<dbReference type="GO" id="GO:0009279">
    <property type="term" value="C:cell outer membrane"/>
    <property type="evidence" value="ECO:0007669"/>
    <property type="project" value="UniProtKB-SubCell"/>
</dbReference>
<feature type="domain" description="Trimeric autotransporter adhesin YadA-like head" evidence="13">
    <location>
        <begin position="430"/>
        <end position="454"/>
    </location>
</feature>
<evidence type="ECO:0000259" key="14">
    <source>
        <dbReference type="Pfam" id="PF05662"/>
    </source>
</evidence>
<dbReference type="Gene3D" id="3.30.1300.30">
    <property type="entry name" value="GSPII I/J protein-like"/>
    <property type="match status" value="1"/>
</dbReference>
<evidence type="ECO:0000256" key="7">
    <source>
        <dbReference type="ARBA" id="ARBA00022729"/>
    </source>
</evidence>
<dbReference type="GO" id="GO:0015031">
    <property type="term" value="P:protein transport"/>
    <property type="evidence" value="ECO:0007669"/>
    <property type="project" value="UniProtKB-KW"/>
</dbReference>
<dbReference type="SUPFAM" id="SSF101967">
    <property type="entry name" value="Adhesin YadA, collagen-binding domain"/>
    <property type="match status" value="5"/>
</dbReference>
<dbReference type="Pfam" id="PF03895">
    <property type="entry name" value="YadA_anchor"/>
    <property type="match status" value="1"/>
</dbReference>
<dbReference type="EMBL" id="FOLW01000011">
    <property type="protein sequence ID" value="SFD24402.1"/>
    <property type="molecule type" value="Genomic_DNA"/>
</dbReference>
<dbReference type="InterPro" id="IPR005594">
    <property type="entry name" value="YadA_C"/>
</dbReference>
<evidence type="ECO:0000259" key="13">
    <source>
        <dbReference type="Pfam" id="PF05658"/>
    </source>
</evidence>
<keyword evidence="4" id="KW-0813">Transport</keyword>
<dbReference type="Gene3D" id="4.10.80.270">
    <property type="match status" value="1"/>
</dbReference>
<feature type="region of interest" description="Disordered" evidence="11">
    <location>
        <begin position="395"/>
        <end position="424"/>
    </location>
</feature>
<dbReference type="CDD" id="cd12820">
    <property type="entry name" value="LbR_YadA-like"/>
    <property type="match status" value="1"/>
</dbReference>
<evidence type="ECO:0000256" key="8">
    <source>
        <dbReference type="ARBA" id="ARBA00022927"/>
    </source>
</evidence>
<dbReference type="InterPro" id="IPR008635">
    <property type="entry name" value="Coiled_stalk_dom"/>
</dbReference>
<feature type="domain" description="Trimeric autotransporter adhesin YadA-like stalk" evidence="14">
    <location>
        <begin position="121"/>
        <end position="153"/>
    </location>
</feature>
<protein>
    <submittedName>
        <fullName evidence="15">Autotransporter adhesin</fullName>
    </submittedName>
</protein>
<evidence type="ECO:0000256" key="1">
    <source>
        <dbReference type="ARBA" id="ARBA00004241"/>
    </source>
</evidence>
<dbReference type="SUPFAM" id="SSF54523">
    <property type="entry name" value="Pili subunits"/>
    <property type="match status" value="1"/>
</dbReference>
<dbReference type="Pfam" id="PF05658">
    <property type="entry name" value="YadA_head"/>
    <property type="match status" value="5"/>
</dbReference>
<keyword evidence="5" id="KW-1134">Transmembrane beta strand</keyword>
<sequence>KERTITNVAAGRLSASSTDAVNGSQLYATNSAVTNIKNTGTKYFHANSTGTDSQALGLDAVAIGMGAVANHANDIALGAGSLTAAAVGTTGIKLNDVDYVFAGATPTSTVSVGSLGNERTITNVAAGRLSGSSTDAVNGSQLFATNSAVTNIYKDVGNLKQDALLWDPLLNAFSASHGSSTVNKITNVAEGELSKTSTDAVNGSQLYATNQKVESIDNRVTNIENNVVPTMRYLKVNSTGANAVASGTDAIALGQGAVASGDNAIATGNGAQASGNGAIATGNNASASGTGSVAIGDNATVTANNSVALGAGSVADRDNSVSVGSSGNERQITNVAAGTEDTDAVNVAQLKQVSGDVTNISNDVTNISNGKDGMFQVNNTSNYAKPVVTGSDAVAGGAGSSASGSNSMAVGTKSSASGESSVALGNHSSATAKNSVALGASSVADRENSVSVGYAGAERQITNVAAGTASTDAVNVSQLKQGITESNQYTNKQFNNLKNMLDDQKDKLSAGIAGAMAMATLPQPYFPGASMVGLSGGTYQGESAVALGLSTISDNGKWVTKFSGTTTSQGDLGASIGIGYQW</sequence>
<evidence type="ECO:0000256" key="4">
    <source>
        <dbReference type="ARBA" id="ARBA00022448"/>
    </source>
</evidence>
<dbReference type="Gene3D" id="2.150.10.10">
    <property type="entry name" value="Serralysin-like metalloprotease, C-terminal"/>
    <property type="match status" value="4"/>
</dbReference>
<evidence type="ECO:0000313" key="16">
    <source>
        <dbReference type="Proteomes" id="UP000226420"/>
    </source>
</evidence>
<reference evidence="15 16" key="1">
    <citation type="submission" date="2016-10" db="EMBL/GenBank/DDBJ databases">
        <authorList>
            <person name="Varghese N."/>
            <person name="Submissions S."/>
        </authorList>
    </citation>
    <scope>NUCLEOTIDE SEQUENCE [LARGE SCALE GENOMIC DNA]</scope>
    <source>
        <strain evidence="15 16">DSM 5563</strain>
    </source>
</reference>
<keyword evidence="7" id="KW-0732">Signal</keyword>
<evidence type="ECO:0000259" key="12">
    <source>
        <dbReference type="Pfam" id="PF03895"/>
    </source>
</evidence>
<feature type="domain" description="Trimeric autotransporter adhesin YadA-like stalk" evidence="14">
    <location>
        <begin position="460"/>
        <end position="500"/>
    </location>
</feature>
<feature type="domain" description="Trimeric autotransporter adhesin YadA-like head" evidence="13">
    <location>
        <begin position="402"/>
        <end position="428"/>
    </location>
</feature>
<comment type="subcellular location">
    <subcellularLocation>
        <location evidence="2">Cell outer membrane</location>
    </subcellularLocation>
    <subcellularLocation>
        <location evidence="1">Cell surface</location>
    </subcellularLocation>
</comment>
<evidence type="ECO:0000256" key="5">
    <source>
        <dbReference type="ARBA" id="ARBA00022452"/>
    </source>
</evidence>
<feature type="domain" description="Trimeric autotransporter adhesin YadA-like head" evidence="13">
    <location>
        <begin position="55"/>
        <end position="81"/>
    </location>
</feature>
<name>A0AAJ4WCM7_9GAMM</name>
<evidence type="ECO:0000256" key="2">
    <source>
        <dbReference type="ARBA" id="ARBA00004442"/>
    </source>
</evidence>
<feature type="domain" description="Trimeric autotransporter adhesin YadA-like head" evidence="13">
    <location>
        <begin position="287"/>
        <end position="313"/>
    </location>
</feature>
<accession>A0AAJ4WCM7</accession>
<feature type="domain" description="Trimeric autotransporter adhesin YadA-like stalk" evidence="14">
    <location>
        <begin position="5"/>
        <end position="43"/>
    </location>
</feature>
<evidence type="ECO:0000256" key="11">
    <source>
        <dbReference type="SAM" id="MobiDB-lite"/>
    </source>
</evidence>
<evidence type="ECO:0000256" key="3">
    <source>
        <dbReference type="ARBA" id="ARBA00005848"/>
    </source>
</evidence>
<keyword evidence="6" id="KW-0812">Transmembrane</keyword>
<dbReference type="GO" id="GO:0009986">
    <property type="term" value="C:cell surface"/>
    <property type="evidence" value="ECO:0007669"/>
    <property type="project" value="UniProtKB-SubCell"/>
</dbReference>
<evidence type="ECO:0000256" key="10">
    <source>
        <dbReference type="ARBA" id="ARBA00023237"/>
    </source>
</evidence>
<dbReference type="InterPro" id="IPR045584">
    <property type="entry name" value="Pilin-like"/>
</dbReference>
<keyword evidence="9" id="KW-0472">Membrane</keyword>
<dbReference type="Gene3D" id="1.20.5.170">
    <property type="match status" value="1"/>
</dbReference>
<evidence type="ECO:0000256" key="9">
    <source>
        <dbReference type="ARBA" id="ARBA00023136"/>
    </source>
</evidence>
<feature type="domain" description="Trimeric autotransporter adhesin YadA-like C-terminal membrane anchor" evidence="12">
    <location>
        <begin position="522"/>
        <end position="582"/>
    </location>
</feature>
<gene>
    <name evidence="15" type="ORF">SAMN02745723_1111</name>
</gene>
<comment type="similarity">
    <text evidence="3">Belongs to the autotransporter-2 (AT-2) (TC 1.B.40) family.</text>
</comment>
<dbReference type="AlphaFoldDB" id="A0AAJ4WCM7"/>
<proteinExistence type="inferred from homology"/>
<dbReference type="InterPro" id="IPR011049">
    <property type="entry name" value="Serralysin-like_metalloprot_C"/>
</dbReference>
<dbReference type="RefSeq" id="WP_175474943.1">
    <property type="nucleotide sequence ID" value="NZ_FOLW01000011.1"/>
</dbReference>
<feature type="non-terminal residue" evidence="15">
    <location>
        <position position="1"/>
    </location>
</feature>
<evidence type="ECO:0000313" key="15">
    <source>
        <dbReference type="EMBL" id="SFD24402.1"/>
    </source>
</evidence>
<feature type="compositionally biased region" description="Low complexity" evidence="11">
    <location>
        <begin position="395"/>
        <end position="411"/>
    </location>
</feature>
<organism evidence="15 16">
    <name type="scientific">Pragia fontium DSM 5563 = ATCC 49100</name>
    <dbReference type="NCBI Taxonomy" id="1122977"/>
    <lineage>
        <taxon>Bacteria</taxon>
        <taxon>Pseudomonadati</taxon>
        <taxon>Pseudomonadota</taxon>
        <taxon>Gammaproteobacteria</taxon>
        <taxon>Enterobacterales</taxon>
        <taxon>Budviciaceae</taxon>
        <taxon>Pragia</taxon>
    </lineage>
</organism>
<feature type="domain" description="Trimeric autotransporter adhesin YadA-like stalk" evidence="14">
    <location>
        <begin position="184"/>
        <end position="226"/>
    </location>
</feature>
<comment type="caution">
    <text evidence="15">The sequence shown here is derived from an EMBL/GenBank/DDBJ whole genome shotgun (WGS) entry which is preliminary data.</text>
</comment>
<dbReference type="Pfam" id="PF05662">
    <property type="entry name" value="YadA_stalk"/>
    <property type="match status" value="5"/>
</dbReference>